<accession>A0ABT6Q443</accession>
<dbReference type="InterPro" id="IPR018777">
    <property type="entry name" value="Replication_initiator_prot_A"/>
</dbReference>
<dbReference type="RefSeq" id="WP_281449063.1">
    <property type="nucleotide sequence ID" value="NZ_JASBAO010000004.1"/>
</dbReference>
<keyword evidence="2" id="KW-1185">Reference proteome</keyword>
<dbReference type="Pfam" id="PF10134">
    <property type="entry name" value="RPA"/>
    <property type="match status" value="1"/>
</dbReference>
<gene>
    <name evidence="1" type="ORF">QJV27_11035</name>
</gene>
<dbReference type="Proteomes" id="UP001431634">
    <property type="component" value="Unassembled WGS sequence"/>
</dbReference>
<proteinExistence type="predicted"/>
<reference evidence="1" key="1">
    <citation type="submission" date="2023-05" db="EMBL/GenBank/DDBJ databases">
        <title>Whole genome sequence of Commensalibacter sp.</title>
        <authorList>
            <person name="Charoenyingcharoen P."/>
            <person name="Yukphan P."/>
        </authorList>
    </citation>
    <scope>NUCLEOTIDE SEQUENCE</scope>
    <source>
        <strain evidence="1">TBRC 16381</strain>
    </source>
</reference>
<dbReference type="EMBL" id="JASBAO010000004">
    <property type="protein sequence ID" value="MDI2091896.1"/>
    <property type="molecule type" value="Genomic_DNA"/>
</dbReference>
<evidence type="ECO:0000313" key="2">
    <source>
        <dbReference type="Proteomes" id="UP001431634"/>
    </source>
</evidence>
<comment type="caution">
    <text evidence="1">The sequence shown here is derived from an EMBL/GenBank/DDBJ whole genome shotgun (WGS) entry which is preliminary data.</text>
</comment>
<organism evidence="1 2">
    <name type="scientific">Commensalibacter oyaizuii</name>
    <dbReference type="NCBI Taxonomy" id="3043873"/>
    <lineage>
        <taxon>Bacteria</taxon>
        <taxon>Pseudomonadati</taxon>
        <taxon>Pseudomonadota</taxon>
        <taxon>Alphaproteobacteria</taxon>
        <taxon>Acetobacterales</taxon>
        <taxon>Acetobacteraceae</taxon>
    </lineage>
</organism>
<evidence type="ECO:0000313" key="1">
    <source>
        <dbReference type="EMBL" id="MDI2091896.1"/>
    </source>
</evidence>
<protein>
    <submittedName>
        <fullName evidence="1">Replication initiator protein A</fullName>
    </submittedName>
</protein>
<sequence>MINAENIIQHECEATQKNKKKKHLSPKKHKQTDFFIADIFNNLTFQDDIASMEHPLFALKAGDIKTRKYEHNNFNITIAPNAEYGMATIHDKDIWIYCISKLMQAIYEEKEISRTVHFTIYDYLMTTNRGVSGQYYELAKTALERLAGTRITTNIETAKTREAHGFGLVDTWRVVEEKDGRMVRVSVTLPDWLYRSVTSNQVLTISPDYFRLRKPLDRRIYELARKHCGSQKEWKIGLELLLKKTGSSQKLKVFRWSIKSLVTTNELPDYNVTYDLENDIVIFTQKQKPTK</sequence>
<name>A0ABT6Q443_9PROT</name>